<proteinExistence type="predicted"/>
<evidence type="ECO:0000313" key="5">
    <source>
        <dbReference type="Proteomes" id="UP000054549"/>
    </source>
</evidence>
<feature type="chain" id="PRO_5002155846" evidence="3">
    <location>
        <begin position="25"/>
        <end position="447"/>
    </location>
</feature>
<gene>
    <name evidence="4" type="ORF">M378DRAFT_81238</name>
</gene>
<accession>A0A0C2T741</accession>
<evidence type="ECO:0000313" key="4">
    <source>
        <dbReference type="EMBL" id="KIL62404.1"/>
    </source>
</evidence>
<dbReference type="OrthoDB" id="3267813at2759"/>
<keyword evidence="5" id="KW-1185">Reference proteome</keyword>
<dbReference type="HOGENOM" id="CLU_033085_0_0_1"/>
<keyword evidence="2" id="KW-0812">Transmembrane</keyword>
<keyword evidence="2" id="KW-0472">Membrane</keyword>
<evidence type="ECO:0000256" key="1">
    <source>
        <dbReference type="SAM" id="MobiDB-lite"/>
    </source>
</evidence>
<feature type="transmembrane region" description="Helical" evidence="2">
    <location>
        <begin position="274"/>
        <end position="297"/>
    </location>
</feature>
<dbReference type="AlphaFoldDB" id="A0A0C2T741"/>
<reference evidence="4 5" key="1">
    <citation type="submission" date="2014-04" db="EMBL/GenBank/DDBJ databases">
        <title>Evolutionary Origins and Diversification of the Mycorrhizal Mutualists.</title>
        <authorList>
            <consortium name="DOE Joint Genome Institute"/>
            <consortium name="Mycorrhizal Genomics Consortium"/>
            <person name="Kohler A."/>
            <person name="Kuo A."/>
            <person name="Nagy L.G."/>
            <person name="Floudas D."/>
            <person name="Copeland A."/>
            <person name="Barry K.W."/>
            <person name="Cichocki N."/>
            <person name="Veneault-Fourrey C."/>
            <person name="LaButti K."/>
            <person name="Lindquist E.A."/>
            <person name="Lipzen A."/>
            <person name="Lundell T."/>
            <person name="Morin E."/>
            <person name="Murat C."/>
            <person name="Riley R."/>
            <person name="Ohm R."/>
            <person name="Sun H."/>
            <person name="Tunlid A."/>
            <person name="Henrissat B."/>
            <person name="Grigoriev I.V."/>
            <person name="Hibbett D.S."/>
            <person name="Martin F."/>
        </authorList>
    </citation>
    <scope>NUCLEOTIDE SEQUENCE [LARGE SCALE GENOMIC DNA]</scope>
    <source>
        <strain evidence="4 5">Koide BX008</strain>
    </source>
</reference>
<feature type="compositionally biased region" description="Polar residues" evidence="1">
    <location>
        <begin position="323"/>
        <end position="343"/>
    </location>
</feature>
<evidence type="ECO:0000256" key="2">
    <source>
        <dbReference type="SAM" id="Phobius"/>
    </source>
</evidence>
<organism evidence="4 5">
    <name type="scientific">Amanita muscaria (strain Koide BX008)</name>
    <dbReference type="NCBI Taxonomy" id="946122"/>
    <lineage>
        <taxon>Eukaryota</taxon>
        <taxon>Fungi</taxon>
        <taxon>Dikarya</taxon>
        <taxon>Basidiomycota</taxon>
        <taxon>Agaricomycotina</taxon>
        <taxon>Agaricomycetes</taxon>
        <taxon>Agaricomycetidae</taxon>
        <taxon>Agaricales</taxon>
        <taxon>Pluteineae</taxon>
        <taxon>Amanitaceae</taxon>
        <taxon>Amanita</taxon>
    </lineage>
</organism>
<name>A0A0C2T741_AMAMK</name>
<dbReference type="Proteomes" id="UP000054549">
    <property type="component" value="Unassembled WGS sequence"/>
</dbReference>
<sequence>MFLLQLPHSLFLFCLILLPTLSDAYSWQLNTAPSQCSNVSISIVGGGGRPPYRVSVIPFGPSPLPNSIEVRKFIDLSFDGNSTLIEFPLNYPARSQFVAVVSDATGFATGGTSNVMTVGSSSDSSCFNATNSTTPQSFSFSVSPTHFSQCLPNLIWWNGQDAQGTPDTFLVIVPGGQSFTVPTTNAKDVNSSGGKGFFWLSSLPTGTTFALFGNSSHGFGSASTTVYSMAYSYDGSCLNGTNPSPMGGNSAGAIDATHADTATCDGIKSQSVNYAAIVGGILGGVITVLLVTLHHYIRRKRGTRKPWIIEDDLDQHHYRVTLHSKQSSRDLQPNRPSLDSSTVPRWPRADEEIWSSSSRKANKPHESTLKTCDGGSVTTPRGSKRRGASSRARLVIQHGDGGPQPSSNQSSHFPGEREVLELPPAYTNIRRSLHRFRFCPNQSRGGK</sequence>
<dbReference type="InParanoid" id="A0A0C2T741"/>
<dbReference type="EMBL" id="KN818271">
    <property type="protein sequence ID" value="KIL62404.1"/>
    <property type="molecule type" value="Genomic_DNA"/>
</dbReference>
<dbReference type="STRING" id="946122.A0A0C2T741"/>
<protein>
    <submittedName>
        <fullName evidence="4">Uncharacterized protein</fullName>
    </submittedName>
</protein>
<feature type="region of interest" description="Disordered" evidence="1">
    <location>
        <begin position="323"/>
        <end position="419"/>
    </location>
</feature>
<evidence type="ECO:0000256" key="3">
    <source>
        <dbReference type="SAM" id="SignalP"/>
    </source>
</evidence>
<feature type="signal peptide" evidence="3">
    <location>
        <begin position="1"/>
        <end position="24"/>
    </location>
</feature>
<keyword evidence="3" id="KW-0732">Signal</keyword>
<keyword evidence="2" id="KW-1133">Transmembrane helix</keyword>